<evidence type="ECO:0000313" key="3">
    <source>
        <dbReference type="Proteomes" id="UP000654108"/>
    </source>
</evidence>
<keyword evidence="3" id="KW-1185">Reference proteome</keyword>
<gene>
    <name evidence="2" type="ORF">IC608_03575</name>
</gene>
<dbReference type="PANTHER" id="PTHR11280">
    <property type="entry name" value="GLUCOSAMINE-6-PHOSPHATE ISOMERASE"/>
    <property type="match status" value="1"/>
</dbReference>
<dbReference type="RefSeq" id="WP_191772679.1">
    <property type="nucleotide sequence ID" value="NZ_JACYFU010000001.1"/>
</dbReference>
<dbReference type="GO" id="GO:0006043">
    <property type="term" value="P:glucosamine catabolic process"/>
    <property type="evidence" value="ECO:0007669"/>
    <property type="project" value="TreeGrafter"/>
</dbReference>
<feature type="domain" description="Glucosamine/galactosamine-6-phosphate isomerase" evidence="1">
    <location>
        <begin position="25"/>
        <end position="249"/>
    </location>
</feature>
<evidence type="ECO:0000313" key="2">
    <source>
        <dbReference type="EMBL" id="MBD8064549.1"/>
    </source>
</evidence>
<dbReference type="GO" id="GO:0005737">
    <property type="term" value="C:cytoplasm"/>
    <property type="evidence" value="ECO:0007669"/>
    <property type="project" value="TreeGrafter"/>
</dbReference>
<dbReference type="GO" id="GO:0042802">
    <property type="term" value="F:identical protein binding"/>
    <property type="evidence" value="ECO:0007669"/>
    <property type="project" value="TreeGrafter"/>
</dbReference>
<dbReference type="InterPro" id="IPR006148">
    <property type="entry name" value="Glc/Gal-6P_isomerase"/>
</dbReference>
<evidence type="ECO:0000259" key="1">
    <source>
        <dbReference type="Pfam" id="PF01182"/>
    </source>
</evidence>
<dbReference type="Gene3D" id="3.40.50.1360">
    <property type="match status" value="1"/>
</dbReference>
<dbReference type="GO" id="GO:0005975">
    <property type="term" value="P:carbohydrate metabolic process"/>
    <property type="evidence" value="ECO:0007669"/>
    <property type="project" value="InterPro"/>
</dbReference>
<dbReference type="CDD" id="cd01399">
    <property type="entry name" value="GlcN6P_deaminase"/>
    <property type="match status" value="1"/>
</dbReference>
<reference evidence="2" key="1">
    <citation type="submission" date="2020-09" db="EMBL/GenBank/DDBJ databases">
        <title>Genome seq and assembly of Devosia sp.</title>
        <authorList>
            <person name="Chhetri G."/>
        </authorList>
    </citation>
    <scope>NUCLEOTIDE SEQUENCE</scope>
    <source>
        <strain evidence="2">PTR5</strain>
    </source>
</reference>
<dbReference type="GO" id="GO:0004342">
    <property type="term" value="F:glucosamine-6-phosphate deaminase activity"/>
    <property type="evidence" value="ECO:0007669"/>
    <property type="project" value="InterPro"/>
</dbReference>
<dbReference type="AlphaFoldDB" id="A0A927IRL7"/>
<protein>
    <submittedName>
        <fullName evidence="2">Glucosamine-6-phosphate deaminase</fullName>
    </submittedName>
</protein>
<dbReference type="InterPro" id="IPR004547">
    <property type="entry name" value="Glucosamine6P_isomerase"/>
</dbReference>
<dbReference type="Proteomes" id="UP000654108">
    <property type="component" value="Unassembled WGS sequence"/>
</dbReference>
<dbReference type="EMBL" id="JACYFU010000001">
    <property type="protein sequence ID" value="MBD8064549.1"/>
    <property type="molecule type" value="Genomic_DNA"/>
</dbReference>
<accession>A0A927IRL7</accession>
<dbReference type="PANTHER" id="PTHR11280:SF6">
    <property type="entry name" value="GLUCOSAMINE-6-PHOSPHATE ISOMERASE NAGB"/>
    <property type="match status" value="1"/>
</dbReference>
<dbReference type="Pfam" id="PF01182">
    <property type="entry name" value="Glucosamine_iso"/>
    <property type="match status" value="1"/>
</dbReference>
<name>A0A927IRL7_9HYPH</name>
<dbReference type="SUPFAM" id="SSF100950">
    <property type="entry name" value="NagB/RpiA/CoA transferase-like"/>
    <property type="match status" value="1"/>
</dbReference>
<dbReference type="GO" id="GO:0019262">
    <property type="term" value="P:N-acetylneuraminate catabolic process"/>
    <property type="evidence" value="ECO:0007669"/>
    <property type="project" value="TreeGrafter"/>
</dbReference>
<dbReference type="GO" id="GO:0006046">
    <property type="term" value="P:N-acetylglucosamine catabolic process"/>
    <property type="evidence" value="ECO:0007669"/>
    <property type="project" value="TreeGrafter"/>
</dbReference>
<sequence length="263" mass="28642">MQTFSGLTPARPKDIRLVQIITHTSKDALGQAAAHQGAEAINAAIAARGHANIIVATGASQFEMLEHLVRADVDFSKVTAFHLDEYVGISRDHPASFRRYLRERFAQKLPHLGEIIYIDGDAAELSAEVDRVSQRIAQIDIDVCFAGIGENGHLAFNDPPANFETTVPYLVVELDEACRRQQMGEGWFASLEDVPLRAVSMSVQQILKSGTIILSVPDSRKAEAVRASCEGEITPQVPASILQQHRNTTLHLDQASAALLGRG</sequence>
<comment type="caution">
    <text evidence="2">The sequence shown here is derived from an EMBL/GenBank/DDBJ whole genome shotgun (WGS) entry which is preliminary data.</text>
</comment>
<proteinExistence type="predicted"/>
<organism evidence="2 3">
    <name type="scientific">Devosia oryzisoli</name>
    <dbReference type="NCBI Taxonomy" id="2774138"/>
    <lineage>
        <taxon>Bacteria</taxon>
        <taxon>Pseudomonadati</taxon>
        <taxon>Pseudomonadota</taxon>
        <taxon>Alphaproteobacteria</taxon>
        <taxon>Hyphomicrobiales</taxon>
        <taxon>Devosiaceae</taxon>
        <taxon>Devosia</taxon>
    </lineage>
</organism>
<dbReference type="InterPro" id="IPR037171">
    <property type="entry name" value="NagB/RpiA_transferase-like"/>
</dbReference>